<proteinExistence type="predicted"/>
<dbReference type="InterPro" id="IPR029058">
    <property type="entry name" value="AB_hydrolase_fold"/>
</dbReference>
<organism evidence="3">
    <name type="scientific">uncultured Rubrobacteraceae bacterium</name>
    <dbReference type="NCBI Taxonomy" id="349277"/>
    <lineage>
        <taxon>Bacteria</taxon>
        <taxon>Bacillati</taxon>
        <taxon>Actinomycetota</taxon>
        <taxon>Rubrobacteria</taxon>
        <taxon>Rubrobacterales</taxon>
        <taxon>Rubrobacteraceae</taxon>
        <taxon>environmental samples</taxon>
    </lineage>
</organism>
<dbReference type="AlphaFoldDB" id="A0A6J4RGQ3"/>
<accession>A0A6J4RGQ3</accession>
<dbReference type="PANTHER" id="PTHR43329">
    <property type="entry name" value="EPOXIDE HYDROLASE"/>
    <property type="match status" value="1"/>
</dbReference>
<dbReference type="Gene3D" id="3.40.50.1820">
    <property type="entry name" value="alpha/beta hydrolase"/>
    <property type="match status" value="1"/>
</dbReference>
<feature type="domain" description="AB hydrolase-1" evidence="2">
    <location>
        <begin position="50"/>
        <end position="284"/>
    </location>
</feature>
<dbReference type="GO" id="GO:0033961">
    <property type="term" value="F:cis-stilbene-oxide hydrolase activity"/>
    <property type="evidence" value="ECO:0007669"/>
    <property type="project" value="UniProtKB-EC"/>
</dbReference>
<dbReference type="EC" id="3.3.2.9" evidence="3"/>
<reference evidence="3" key="1">
    <citation type="submission" date="2020-02" db="EMBL/GenBank/DDBJ databases">
        <authorList>
            <person name="Meier V. D."/>
        </authorList>
    </citation>
    <scope>NUCLEOTIDE SEQUENCE</scope>
    <source>
        <strain evidence="3">AVDCRST_MAG25</strain>
    </source>
</reference>
<dbReference type="PRINTS" id="PR00412">
    <property type="entry name" value="EPOXHYDRLASE"/>
</dbReference>
<gene>
    <name evidence="3" type="ORF">AVDCRST_MAG25-2012</name>
</gene>
<dbReference type="InterPro" id="IPR000073">
    <property type="entry name" value="AB_hydrolase_1"/>
</dbReference>
<dbReference type="EMBL" id="CADCVI010000125">
    <property type="protein sequence ID" value="CAA9470687.1"/>
    <property type="molecule type" value="Genomic_DNA"/>
</dbReference>
<name>A0A6J4RGQ3_9ACTN</name>
<keyword evidence="1 3" id="KW-0378">Hydrolase</keyword>
<protein>
    <submittedName>
        <fullName evidence="3">Epoxide hydrolase</fullName>
        <ecNumber evidence="3">3.3.2.9</ecNumber>
    </submittedName>
</protein>
<evidence type="ECO:0000259" key="2">
    <source>
        <dbReference type="Pfam" id="PF00561"/>
    </source>
</evidence>
<dbReference type="Pfam" id="PF00561">
    <property type="entry name" value="Abhydrolase_1"/>
    <property type="match status" value="1"/>
</dbReference>
<evidence type="ECO:0000313" key="3">
    <source>
        <dbReference type="EMBL" id="CAA9470687.1"/>
    </source>
</evidence>
<dbReference type="SUPFAM" id="SSF53474">
    <property type="entry name" value="alpha/beta-Hydrolases"/>
    <property type="match status" value="1"/>
</dbReference>
<sequence>MSDPLAEFPKPSPTPAPVADDLSGFEGRVEHRYAENGGVRLHYAALGEGPLVVMLHGFPDYWYTWRHQMAALADAGYRAAAPDLRGYNLSDAPEGAGSYGMRALLGDVGAVIQAEGRERAMVVGHDWGGAVAWQFAARVPGMTEKLAVLNLPHLSGLTRELAENPEQYEASAYTRRFQEEGAHEDLDAEALSRWVSDPEARPRYVEAFERSNFQAMLHYYGRHYPREPYRAAGPPEARVGCSVLVIHGLQDPYLLPGALSGTWEWVDGDLTLVTIPGAGHFVQQDAADLVTRTLLSWLSR</sequence>
<evidence type="ECO:0000256" key="1">
    <source>
        <dbReference type="ARBA" id="ARBA00022801"/>
    </source>
</evidence>
<dbReference type="InterPro" id="IPR000639">
    <property type="entry name" value="Epox_hydrolase-like"/>
</dbReference>
<dbReference type="PRINTS" id="PR00111">
    <property type="entry name" value="ABHYDROLASE"/>
</dbReference>